<dbReference type="Proteomes" id="UP001412067">
    <property type="component" value="Unassembled WGS sequence"/>
</dbReference>
<proteinExistence type="predicted"/>
<protein>
    <submittedName>
        <fullName evidence="1">Uncharacterized protein</fullName>
    </submittedName>
</protein>
<gene>
    <name evidence="1" type="ORF">KSP40_PGU000196</name>
</gene>
<dbReference type="EMBL" id="JBBWWR010000014">
    <property type="protein sequence ID" value="KAK8953606.1"/>
    <property type="molecule type" value="Genomic_DNA"/>
</dbReference>
<organism evidence="1 2">
    <name type="scientific">Platanthera guangdongensis</name>
    <dbReference type="NCBI Taxonomy" id="2320717"/>
    <lineage>
        <taxon>Eukaryota</taxon>
        <taxon>Viridiplantae</taxon>
        <taxon>Streptophyta</taxon>
        <taxon>Embryophyta</taxon>
        <taxon>Tracheophyta</taxon>
        <taxon>Spermatophyta</taxon>
        <taxon>Magnoliopsida</taxon>
        <taxon>Liliopsida</taxon>
        <taxon>Asparagales</taxon>
        <taxon>Orchidaceae</taxon>
        <taxon>Orchidoideae</taxon>
        <taxon>Orchideae</taxon>
        <taxon>Orchidinae</taxon>
        <taxon>Platanthera</taxon>
    </lineage>
</organism>
<comment type="caution">
    <text evidence="1">The sequence shown here is derived from an EMBL/GenBank/DDBJ whole genome shotgun (WGS) entry which is preliminary data.</text>
</comment>
<reference evidence="1 2" key="1">
    <citation type="journal article" date="2022" name="Nat. Plants">
        <title>Genomes of leafy and leafless Platanthera orchids illuminate the evolution of mycoheterotrophy.</title>
        <authorList>
            <person name="Li M.H."/>
            <person name="Liu K.W."/>
            <person name="Li Z."/>
            <person name="Lu H.C."/>
            <person name="Ye Q.L."/>
            <person name="Zhang D."/>
            <person name="Wang J.Y."/>
            <person name="Li Y.F."/>
            <person name="Zhong Z.M."/>
            <person name="Liu X."/>
            <person name="Yu X."/>
            <person name="Liu D.K."/>
            <person name="Tu X.D."/>
            <person name="Liu B."/>
            <person name="Hao Y."/>
            <person name="Liao X.Y."/>
            <person name="Jiang Y.T."/>
            <person name="Sun W.H."/>
            <person name="Chen J."/>
            <person name="Chen Y.Q."/>
            <person name="Ai Y."/>
            <person name="Zhai J.W."/>
            <person name="Wu S.S."/>
            <person name="Zhou Z."/>
            <person name="Hsiao Y.Y."/>
            <person name="Wu W.L."/>
            <person name="Chen Y.Y."/>
            <person name="Lin Y.F."/>
            <person name="Hsu J.L."/>
            <person name="Li C.Y."/>
            <person name="Wang Z.W."/>
            <person name="Zhao X."/>
            <person name="Zhong W.Y."/>
            <person name="Ma X.K."/>
            <person name="Ma L."/>
            <person name="Huang J."/>
            <person name="Chen G.Z."/>
            <person name="Huang M.Z."/>
            <person name="Huang L."/>
            <person name="Peng D.H."/>
            <person name="Luo Y.B."/>
            <person name="Zou S.Q."/>
            <person name="Chen S.P."/>
            <person name="Lan S."/>
            <person name="Tsai W.C."/>
            <person name="Van de Peer Y."/>
            <person name="Liu Z.J."/>
        </authorList>
    </citation>
    <scope>NUCLEOTIDE SEQUENCE [LARGE SCALE GENOMIC DNA]</scope>
    <source>
        <strain evidence="1">Lor288</strain>
    </source>
</reference>
<accession>A0ABR2LXS3</accession>
<keyword evidence="2" id="KW-1185">Reference proteome</keyword>
<evidence type="ECO:0000313" key="2">
    <source>
        <dbReference type="Proteomes" id="UP001412067"/>
    </source>
</evidence>
<evidence type="ECO:0000313" key="1">
    <source>
        <dbReference type="EMBL" id="KAK8953606.1"/>
    </source>
</evidence>
<name>A0ABR2LXS3_9ASPA</name>
<sequence>MDHASDIASKLEQALEINLKKHDAIGSWEMHKFLSHSSHNILRMHSLILRGQYSASNRHWKRYLYPRGYLSYSFDSFSSEKLQSSFLQDPDYQLFSAYAYRHTAFSSPWTITIAVYEWEATLSRISVSTEVVRLMHNLDKRVGRISLVPEGIINLSDEDGLFDVHAPALGSEGPRLIAVNVAPSVLPDAPSPSSSDQLLKVFEEMLAMQLAQFDASLAKVVQRVKQSEKYMLKGLTEVQVKFDKLEARFDAKYEETATAVTLMMRGLKKNEGVLKNVDTNALSHRGT</sequence>